<sequence>MKKRITTSLVSEIHRHSRPHGIFFNFHNPLSVGRSANFKLQHSKMDSLNSSRSSSISNGDVDLKSYSSSSSTSLEQNFENLRIALNGKEDEKKEEIVGPTGTVRGFKNIIKDRKKHLSKAGSMTALSEANEDSESRKIIFYSTSMGGIRSTIANCQNIRKIFQNLRLKVDERDIFMHKEYQAELDNRVGMEGTAVPQVFVNGHLLGGTKEITELNELGQLKSLLSDFEKLNGSVCETCGGYEYVNCTSCKGSKTSRKTRISREISVLKCTVCNENGLQRCPTCTGNSEQDLQKPE</sequence>
<gene>
    <name evidence="3" type="primary">LOC116304991</name>
</gene>
<dbReference type="Pfam" id="PF00462">
    <property type="entry name" value="Glutaredoxin"/>
    <property type="match status" value="1"/>
</dbReference>
<dbReference type="RefSeq" id="XP_031570667.1">
    <property type="nucleotide sequence ID" value="XM_031714807.1"/>
</dbReference>
<reference evidence="3" key="1">
    <citation type="submission" date="2025-08" db="UniProtKB">
        <authorList>
            <consortium name="RefSeq"/>
        </authorList>
    </citation>
    <scope>IDENTIFICATION</scope>
    <source>
        <tissue evidence="3">Tentacle</tissue>
    </source>
</reference>
<organism evidence="2 3">
    <name type="scientific">Actinia tenebrosa</name>
    <name type="common">Australian red waratah sea anemone</name>
    <dbReference type="NCBI Taxonomy" id="6105"/>
    <lineage>
        <taxon>Eukaryota</taxon>
        <taxon>Metazoa</taxon>
        <taxon>Cnidaria</taxon>
        <taxon>Anthozoa</taxon>
        <taxon>Hexacorallia</taxon>
        <taxon>Actiniaria</taxon>
        <taxon>Actiniidae</taxon>
        <taxon>Actinia</taxon>
    </lineage>
</organism>
<evidence type="ECO:0000313" key="2">
    <source>
        <dbReference type="Proteomes" id="UP000515163"/>
    </source>
</evidence>
<dbReference type="InterPro" id="IPR042797">
    <property type="entry name" value="GRXCR1"/>
</dbReference>
<dbReference type="Proteomes" id="UP000515163">
    <property type="component" value="Unplaced"/>
</dbReference>
<proteinExistence type="predicted"/>
<dbReference type="OrthoDB" id="423313at2759"/>
<dbReference type="KEGG" id="aten:116304991"/>
<dbReference type="InParanoid" id="A0A6P8IUQ5"/>
<dbReference type="Pfam" id="PF23733">
    <property type="entry name" value="GRXCR1-2_C"/>
    <property type="match status" value="1"/>
</dbReference>
<name>A0A6P8IUQ5_ACTTE</name>
<keyword evidence="2" id="KW-1185">Reference proteome</keyword>
<accession>A0A6P8IUQ5</accession>
<dbReference type="AlphaFoldDB" id="A0A6P8IUQ5"/>
<dbReference type="PANTHER" id="PTHR46990:SF1">
    <property type="entry name" value="GLUTAREDOXIN DOMAIN-CONTAINING CYSTEINE-RICH PROTEIN 1"/>
    <property type="match status" value="1"/>
</dbReference>
<dbReference type="Gene3D" id="3.40.30.10">
    <property type="entry name" value="Glutaredoxin"/>
    <property type="match status" value="1"/>
</dbReference>
<evidence type="ECO:0000259" key="1">
    <source>
        <dbReference type="Pfam" id="PF00462"/>
    </source>
</evidence>
<evidence type="ECO:0000313" key="3">
    <source>
        <dbReference type="RefSeq" id="XP_031570667.1"/>
    </source>
</evidence>
<dbReference type="PROSITE" id="PS51354">
    <property type="entry name" value="GLUTAREDOXIN_2"/>
    <property type="match status" value="1"/>
</dbReference>
<feature type="domain" description="Glutaredoxin" evidence="1">
    <location>
        <begin position="154"/>
        <end position="204"/>
    </location>
</feature>
<dbReference type="GO" id="GO:0007605">
    <property type="term" value="P:sensory perception of sound"/>
    <property type="evidence" value="ECO:0007669"/>
    <property type="project" value="InterPro"/>
</dbReference>
<dbReference type="PANTHER" id="PTHR46990">
    <property type="entry name" value="GLUTAREDOXIN DOMAIN-CONTAINING CYSTEINE-RICH PROTEIN 1"/>
    <property type="match status" value="1"/>
</dbReference>
<dbReference type="InterPro" id="IPR036249">
    <property type="entry name" value="Thioredoxin-like_sf"/>
</dbReference>
<protein>
    <submittedName>
        <fullName evidence="3">Glutaredoxin domain-containing cysteine-rich protein 1-like</fullName>
    </submittedName>
</protein>
<dbReference type="GeneID" id="116304991"/>
<dbReference type="SUPFAM" id="SSF52833">
    <property type="entry name" value="Thioredoxin-like"/>
    <property type="match status" value="1"/>
</dbReference>
<dbReference type="FunCoup" id="A0A6P8IUQ5">
    <property type="interactions" value="5"/>
</dbReference>
<dbReference type="InterPro" id="IPR002109">
    <property type="entry name" value="Glutaredoxin"/>
</dbReference>